<protein>
    <recommendedName>
        <fullName evidence="5">Carrier domain-containing protein</fullName>
    </recommendedName>
</protein>
<dbReference type="Pfam" id="PF00550">
    <property type="entry name" value="PP-binding"/>
    <property type="match status" value="1"/>
</dbReference>
<evidence type="ECO:0000256" key="1">
    <source>
        <dbReference type="ARBA" id="ARBA00001957"/>
    </source>
</evidence>
<dbReference type="SUPFAM" id="SSF47336">
    <property type="entry name" value="ACP-like"/>
    <property type="match status" value="1"/>
</dbReference>
<sequence>PKGVCIPHRGITRLVVGNGFLRFGPEEVWLQLAPVAFDASTLEVWGALLHGSKLVLAPPHALTLEELGALLKQERISALWLTAALYEQMALHQVQALAGVSQVLAGGDVLPAQRVHEHLKHLPAGAVLVNGYGPTENTTFSATYSLTNASTVGKSVPIGKPIGNSTAYVLEPHGDVAGVGVPGELYVGGEGLAWGYLNRADLTAERFVPNAFSAEPGARLYRTGDKARWKEDGTLEFLGRTDFQVKVRGFRIELGEVEAALLRHPDVAEAVAVVREVNGDKRLVAWLVAKPGQNIDAKAVETELRTHLPEYMVPSAIGVLAALPLSANGKVDRKALPELEAGRSEREYEAPRTETEAKLAAIWSEVLRVPQVGRQDDFFALGGHSLLATQVASRIRTELGAELPLRALFEAP</sequence>
<dbReference type="AlphaFoldDB" id="A0A3A8PSJ2"/>
<dbReference type="PROSITE" id="PS00012">
    <property type="entry name" value="PHOSPHOPANTETHEINE"/>
    <property type="match status" value="1"/>
</dbReference>
<keyword evidence="3" id="KW-0596">Phosphopantetheine</keyword>
<dbReference type="InterPro" id="IPR045851">
    <property type="entry name" value="AMP-bd_C_sf"/>
</dbReference>
<proteinExistence type="inferred from homology"/>
<feature type="non-terminal residue" evidence="6">
    <location>
        <position position="412"/>
    </location>
</feature>
<accession>A0A3A8PSJ2</accession>
<evidence type="ECO:0000256" key="3">
    <source>
        <dbReference type="ARBA" id="ARBA00022450"/>
    </source>
</evidence>
<comment type="cofactor">
    <cofactor evidence="1">
        <name>pantetheine 4'-phosphate</name>
        <dbReference type="ChEBI" id="CHEBI:47942"/>
    </cofactor>
</comment>
<evidence type="ECO:0000313" key="6">
    <source>
        <dbReference type="EMBL" id="RKH56665.1"/>
    </source>
</evidence>
<dbReference type="Pfam" id="PF13193">
    <property type="entry name" value="AMP-binding_C"/>
    <property type="match status" value="1"/>
</dbReference>
<dbReference type="InterPro" id="IPR025110">
    <property type="entry name" value="AMP-bd_C"/>
</dbReference>
<dbReference type="OrthoDB" id="2472181at2"/>
<dbReference type="Gene3D" id="1.10.1200.10">
    <property type="entry name" value="ACP-like"/>
    <property type="match status" value="1"/>
</dbReference>
<dbReference type="Pfam" id="PF00501">
    <property type="entry name" value="AMP-binding"/>
    <property type="match status" value="1"/>
</dbReference>
<dbReference type="Gene3D" id="3.40.50.980">
    <property type="match status" value="1"/>
</dbReference>
<dbReference type="PROSITE" id="PS50075">
    <property type="entry name" value="CARRIER"/>
    <property type="match status" value="1"/>
</dbReference>
<dbReference type="FunFam" id="1.10.1200.10:FF:000005">
    <property type="entry name" value="Nonribosomal peptide synthetase 1"/>
    <property type="match status" value="1"/>
</dbReference>
<dbReference type="EMBL" id="RAWM01000272">
    <property type="protein sequence ID" value="RKH56665.1"/>
    <property type="molecule type" value="Genomic_DNA"/>
</dbReference>
<comment type="caution">
    <text evidence="6">The sequence shown here is derived from an EMBL/GenBank/DDBJ whole genome shotgun (WGS) entry which is preliminary data.</text>
</comment>
<dbReference type="GO" id="GO:0031177">
    <property type="term" value="F:phosphopantetheine binding"/>
    <property type="evidence" value="ECO:0007669"/>
    <property type="project" value="TreeGrafter"/>
</dbReference>
<dbReference type="FunFam" id="3.30.300.30:FF:000010">
    <property type="entry name" value="Enterobactin synthetase component F"/>
    <property type="match status" value="1"/>
</dbReference>
<feature type="domain" description="Carrier" evidence="5">
    <location>
        <begin position="350"/>
        <end position="412"/>
    </location>
</feature>
<dbReference type="Proteomes" id="UP000282656">
    <property type="component" value="Unassembled WGS sequence"/>
</dbReference>
<dbReference type="RefSeq" id="WP_147468524.1">
    <property type="nucleotide sequence ID" value="NZ_RAWM01000272.1"/>
</dbReference>
<dbReference type="FunFam" id="2.30.38.10:FF:000001">
    <property type="entry name" value="Non-ribosomal peptide synthetase PvdI"/>
    <property type="match status" value="1"/>
</dbReference>
<feature type="non-terminal residue" evidence="6">
    <location>
        <position position="1"/>
    </location>
</feature>
<evidence type="ECO:0000256" key="4">
    <source>
        <dbReference type="ARBA" id="ARBA00022553"/>
    </source>
</evidence>
<keyword evidence="7" id="KW-1185">Reference proteome</keyword>
<gene>
    <name evidence="6" type="ORF">D7X96_39075</name>
</gene>
<dbReference type="InterPro" id="IPR036736">
    <property type="entry name" value="ACP-like_sf"/>
</dbReference>
<organism evidence="6 7">
    <name type="scientific">Corallococcus interemptor</name>
    <dbReference type="NCBI Taxonomy" id="2316720"/>
    <lineage>
        <taxon>Bacteria</taxon>
        <taxon>Pseudomonadati</taxon>
        <taxon>Myxococcota</taxon>
        <taxon>Myxococcia</taxon>
        <taxon>Myxococcales</taxon>
        <taxon>Cystobacterineae</taxon>
        <taxon>Myxococcaceae</taxon>
        <taxon>Corallococcus</taxon>
    </lineage>
</organism>
<keyword evidence="4" id="KW-0597">Phosphoprotein</keyword>
<dbReference type="InterPro" id="IPR009081">
    <property type="entry name" value="PP-bd_ACP"/>
</dbReference>
<evidence type="ECO:0000259" key="5">
    <source>
        <dbReference type="PROSITE" id="PS50075"/>
    </source>
</evidence>
<dbReference type="InterPro" id="IPR006162">
    <property type="entry name" value="Ppantetheine_attach_site"/>
</dbReference>
<dbReference type="PANTHER" id="PTHR45527:SF1">
    <property type="entry name" value="FATTY ACID SYNTHASE"/>
    <property type="match status" value="1"/>
</dbReference>
<evidence type="ECO:0000256" key="2">
    <source>
        <dbReference type="ARBA" id="ARBA00006432"/>
    </source>
</evidence>
<dbReference type="GO" id="GO:0043041">
    <property type="term" value="P:amino acid activation for nonribosomal peptide biosynthetic process"/>
    <property type="evidence" value="ECO:0007669"/>
    <property type="project" value="TreeGrafter"/>
</dbReference>
<dbReference type="GO" id="GO:0044550">
    <property type="term" value="P:secondary metabolite biosynthetic process"/>
    <property type="evidence" value="ECO:0007669"/>
    <property type="project" value="TreeGrafter"/>
</dbReference>
<dbReference type="Gene3D" id="2.30.38.10">
    <property type="entry name" value="Luciferase, Domain 3"/>
    <property type="match status" value="1"/>
</dbReference>
<dbReference type="SUPFAM" id="SSF56801">
    <property type="entry name" value="Acetyl-CoA synthetase-like"/>
    <property type="match status" value="1"/>
</dbReference>
<dbReference type="InterPro" id="IPR000873">
    <property type="entry name" value="AMP-dep_synth/lig_dom"/>
</dbReference>
<name>A0A3A8PSJ2_9BACT</name>
<comment type="similarity">
    <text evidence="2">Belongs to the ATP-dependent AMP-binding enzyme family.</text>
</comment>
<reference evidence="7" key="1">
    <citation type="submission" date="2018-09" db="EMBL/GenBank/DDBJ databases">
        <authorList>
            <person name="Livingstone P.G."/>
            <person name="Whitworth D.E."/>
        </authorList>
    </citation>
    <scope>NUCLEOTIDE SEQUENCE [LARGE SCALE GENOMIC DNA]</scope>
    <source>
        <strain evidence="7">AB047A</strain>
    </source>
</reference>
<evidence type="ECO:0000313" key="7">
    <source>
        <dbReference type="Proteomes" id="UP000282656"/>
    </source>
</evidence>
<dbReference type="Gene3D" id="3.30.300.30">
    <property type="match status" value="1"/>
</dbReference>
<dbReference type="PANTHER" id="PTHR45527">
    <property type="entry name" value="NONRIBOSOMAL PEPTIDE SYNTHETASE"/>
    <property type="match status" value="1"/>
</dbReference>
<dbReference type="GO" id="GO:0005737">
    <property type="term" value="C:cytoplasm"/>
    <property type="evidence" value="ECO:0007669"/>
    <property type="project" value="TreeGrafter"/>
</dbReference>